<sequence length="397" mass="40856">MLLLKVSFSLPSEPLHKLGIMNKTLFLALGFSAGLLSACSMTGPSNLRVHEVLLYGGTQERITWVYGNLSGGPSSLRIGGATTEVRAQVQDPLALPGTLSVNGGATYRAPTTRMEQKLSVTRGTDGLFTVVQNMAVPVRALYYTDGRSWQKLSGTSGVVRAETVQGLRGAGRLTDAEGTVLATALQGQGPLAVAVLDETRVPDAALAVEPRPTEYLRTALYILPGVVTLARSAPAVPAPTQPAPTQPAPTPPASSAPSTGARVNITEVAQGNNATVTSFSVQVATTQAAASALYAQAYGRQTSPPSPPSVAGGTLVGVFLGQRTTGGYAVRVTGASASAGTLTLTVRVTAPGPDSITTQAITSPWAIVRVPGTFTRVNVVDEQGRPLSDQSGGGQSR</sequence>
<organism evidence="3 4">
    <name type="scientific">Deinococcus malanensis</name>
    <dbReference type="NCBI Taxonomy" id="1706855"/>
    <lineage>
        <taxon>Bacteria</taxon>
        <taxon>Thermotogati</taxon>
        <taxon>Deinococcota</taxon>
        <taxon>Deinococci</taxon>
        <taxon>Deinococcales</taxon>
        <taxon>Deinococcaceae</taxon>
        <taxon>Deinococcus</taxon>
    </lineage>
</organism>
<gene>
    <name evidence="3" type="ORF">GCM10008955_12830</name>
</gene>
<keyword evidence="4" id="KW-1185">Reference proteome</keyword>
<dbReference type="InterPro" id="IPR025748">
    <property type="entry name" value="PrcB_C_dom"/>
</dbReference>
<evidence type="ECO:0000259" key="2">
    <source>
        <dbReference type="Pfam" id="PF14343"/>
    </source>
</evidence>
<feature type="domain" description="PrcB C-terminal" evidence="2">
    <location>
        <begin position="315"/>
        <end position="371"/>
    </location>
</feature>
<dbReference type="EMBL" id="BMPP01000004">
    <property type="protein sequence ID" value="GGK20814.1"/>
    <property type="molecule type" value="Genomic_DNA"/>
</dbReference>
<evidence type="ECO:0000256" key="1">
    <source>
        <dbReference type="SAM" id="MobiDB-lite"/>
    </source>
</evidence>
<dbReference type="Pfam" id="PF14343">
    <property type="entry name" value="PrcB_C"/>
    <property type="match status" value="1"/>
</dbReference>
<comment type="caution">
    <text evidence="3">The sequence shown here is derived from an EMBL/GenBank/DDBJ whole genome shotgun (WGS) entry which is preliminary data.</text>
</comment>
<name>A0ABQ2EPZ9_9DEIO</name>
<protein>
    <recommendedName>
        <fullName evidence="2">PrcB C-terminal domain-containing protein</fullName>
    </recommendedName>
</protein>
<accession>A0ABQ2EPZ9</accession>
<evidence type="ECO:0000313" key="4">
    <source>
        <dbReference type="Proteomes" id="UP000647587"/>
    </source>
</evidence>
<feature type="region of interest" description="Disordered" evidence="1">
    <location>
        <begin position="235"/>
        <end position="259"/>
    </location>
</feature>
<proteinExistence type="predicted"/>
<feature type="compositionally biased region" description="Pro residues" evidence="1">
    <location>
        <begin position="236"/>
        <end position="254"/>
    </location>
</feature>
<evidence type="ECO:0000313" key="3">
    <source>
        <dbReference type="EMBL" id="GGK20814.1"/>
    </source>
</evidence>
<dbReference type="Proteomes" id="UP000647587">
    <property type="component" value="Unassembled WGS sequence"/>
</dbReference>
<reference evidence="4" key="1">
    <citation type="journal article" date="2019" name="Int. J. Syst. Evol. Microbiol.">
        <title>The Global Catalogue of Microorganisms (GCM) 10K type strain sequencing project: providing services to taxonomists for standard genome sequencing and annotation.</title>
        <authorList>
            <consortium name="The Broad Institute Genomics Platform"/>
            <consortium name="The Broad Institute Genome Sequencing Center for Infectious Disease"/>
            <person name="Wu L."/>
            <person name="Ma J."/>
        </authorList>
    </citation>
    <scope>NUCLEOTIDE SEQUENCE [LARGE SCALE GENOMIC DNA]</scope>
    <source>
        <strain evidence="4">JCM 30331</strain>
    </source>
</reference>